<dbReference type="Pfam" id="PF00501">
    <property type="entry name" value="AMP-binding"/>
    <property type="match status" value="1"/>
</dbReference>
<name>A0A0C9MF91_9FUNG</name>
<reference evidence="5" key="1">
    <citation type="submission" date="2014-09" db="EMBL/GenBank/DDBJ databases">
        <title>Draft genome sequence of an oleaginous Mucoromycotina fungus Mucor ambiguus NBRC6742.</title>
        <authorList>
            <person name="Takeda I."/>
            <person name="Yamane N."/>
            <person name="Morita T."/>
            <person name="Tamano K."/>
            <person name="Machida M."/>
            <person name="Baker S."/>
            <person name="Koike H."/>
        </authorList>
    </citation>
    <scope>NUCLEOTIDE SEQUENCE</scope>
    <source>
        <strain evidence="5">NBRC 6742</strain>
    </source>
</reference>
<dbReference type="Gene3D" id="3.40.50.12780">
    <property type="entry name" value="N-terminal domain of ligase-like"/>
    <property type="match status" value="1"/>
</dbReference>
<dbReference type="SUPFAM" id="SSF56801">
    <property type="entry name" value="Acetyl-CoA synthetase-like"/>
    <property type="match status" value="1"/>
</dbReference>
<comment type="similarity">
    <text evidence="1">Belongs to the ATP-dependent AMP-binding enzyme family.</text>
</comment>
<evidence type="ECO:0000256" key="1">
    <source>
        <dbReference type="ARBA" id="ARBA00006432"/>
    </source>
</evidence>
<dbReference type="InterPro" id="IPR000873">
    <property type="entry name" value="AMP-dep_synth/lig_dom"/>
</dbReference>
<dbReference type="STRING" id="91626.A0A0C9MF91"/>
<dbReference type="InterPro" id="IPR045851">
    <property type="entry name" value="AMP-bd_C_sf"/>
</dbReference>
<dbReference type="InterPro" id="IPR025110">
    <property type="entry name" value="AMP-bd_C"/>
</dbReference>
<dbReference type="Proteomes" id="UP000053815">
    <property type="component" value="Unassembled WGS sequence"/>
</dbReference>
<dbReference type="AlphaFoldDB" id="A0A0C9MF91"/>
<accession>A0A0C9MF91</accession>
<evidence type="ECO:0000256" key="2">
    <source>
        <dbReference type="ARBA" id="ARBA00022598"/>
    </source>
</evidence>
<feature type="domain" description="AMP-dependent synthetase/ligase" evidence="3">
    <location>
        <begin position="24"/>
        <end position="388"/>
    </location>
</feature>
<dbReference type="Gene3D" id="3.30.300.30">
    <property type="match status" value="1"/>
</dbReference>
<evidence type="ECO:0000313" key="5">
    <source>
        <dbReference type="EMBL" id="GAN09351.1"/>
    </source>
</evidence>
<dbReference type="InterPro" id="IPR042099">
    <property type="entry name" value="ANL_N_sf"/>
</dbReference>
<feature type="domain" description="AMP-binding enzyme C-terminal" evidence="4">
    <location>
        <begin position="440"/>
        <end position="519"/>
    </location>
</feature>
<dbReference type="GO" id="GO:0016405">
    <property type="term" value="F:CoA-ligase activity"/>
    <property type="evidence" value="ECO:0007669"/>
    <property type="project" value="TreeGrafter"/>
</dbReference>
<dbReference type="PANTHER" id="PTHR24096:SF149">
    <property type="entry name" value="AMP-BINDING DOMAIN-CONTAINING PROTEIN-RELATED"/>
    <property type="match status" value="1"/>
</dbReference>
<keyword evidence="6" id="KW-1185">Reference proteome</keyword>
<protein>
    <submittedName>
        <fullName evidence="5">4-coumarate-CoA ligase</fullName>
    </submittedName>
</protein>
<evidence type="ECO:0000313" key="6">
    <source>
        <dbReference type="Proteomes" id="UP000053815"/>
    </source>
</evidence>
<gene>
    <name evidence="5" type="ORF">MAM1_0261c08877</name>
</gene>
<dbReference type="EMBL" id="DF836550">
    <property type="protein sequence ID" value="GAN09351.1"/>
    <property type="molecule type" value="Genomic_DNA"/>
</dbReference>
<organism evidence="5">
    <name type="scientific">Mucor ambiguus</name>
    <dbReference type="NCBI Taxonomy" id="91626"/>
    <lineage>
        <taxon>Eukaryota</taxon>
        <taxon>Fungi</taxon>
        <taxon>Fungi incertae sedis</taxon>
        <taxon>Mucoromycota</taxon>
        <taxon>Mucoromycotina</taxon>
        <taxon>Mucoromycetes</taxon>
        <taxon>Mucorales</taxon>
        <taxon>Mucorineae</taxon>
        <taxon>Mucoraceae</taxon>
        <taxon>Mucor</taxon>
    </lineage>
</organism>
<keyword evidence="2 5" id="KW-0436">Ligase</keyword>
<dbReference type="Pfam" id="PF13193">
    <property type="entry name" value="AMP-binding_C"/>
    <property type="match status" value="1"/>
</dbReference>
<dbReference type="PANTHER" id="PTHR24096">
    <property type="entry name" value="LONG-CHAIN-FATTY-ACID--COA LIGASE"/>
    <property type="match status" value="1"/>
</dbReference>
<dbReference type="OrthoDB" id="6509636at2759"/>
<sequence length="535" mass="58958">MVYVSKYPTKHIPKATSIFNVLFHNNNQVPKDKLIYVDIEDASKSLTFAQVETQILKATAGLIREFDLKKGDVVAICSPNQVDYPVVLHGAVCAGGIAAAIDQMSSVDLIAADLDTVQAKVLIVHKDTLENSLAAAKLVGLPESNILVFGDVAVGSIRTVNETILQGDELATPLEFTEEEMVNNPAYLYFTSGTTGRKKAVMMTQNNILNSIFLKDDWNFNGMDILAYTEYHHASSLLAAMHLSIYLGLTTYVMAHYTLHNLCAAIEKFKIQMTTTQPFIIAALAKDNIANGYDLSSLKCVICCGAALDNSVTLTVKERLGLLTMNVYGMTEVLGVFDTDPEITEANGIGYLAAGFSARLVDDDGNDVPAGEMGELWVKGPTVARGYYRNPEATASTFDADGYLHTGDLIKCDENGMFYYVDRAKDLIKYHLHHIYPSDIENVLMTHPKVADCAAIGVYYPELTTELPRAYVHLVDGEKYTEEVEKELQEYADSRLSDEKRLRGGIVIVDSFPRTASGKIQRRVLRQNAKRHAIV</sequence>
<proteinExistence type="inferred from homology"/>
<evidence type="ECO:0000259" key="4">
    <source>
        <dbReference type="Pfam" id="PF13193"/>
    </source>
</evidence>
<evidence type="ECO:0000259" key="3">
    <source>
        <dbReference type="Pfam" id="PF00501"/>
    </source>
</evidence>